<dbReference type="AlphaFoldDB" id="A0AAW0HK45"/>
<evidence type="ECO:0000256" key="2">
    <source>
        <dbReference type="ARBA" id="ARBA00009147"/>
    </source>
</evidence>
<accession>A0AAW0HK45</accession>
<sequence length="302" mass="31827">KRELAKRFKIPQSLTNPARIRIYLNSQANRIISFPLLSRRIAPSHTPQRLASQAPGSPDYTSEARPRRLACSEEMSPSPPPSGGRGGAATRGGAELRAAAALELEPELSRSVRVASFGGSAPEAGPLLRSCSGPVTQAPDHGWTPLAPILTLPRVVQPRRLLAAAATTAPSPARPPKPRMDVFMKGLSMAKEGVVAAAEKTKQGVTEAAEKTKEGVLYVGSKTKEGVVQGVASVAEKTKEQASHLGGAVFSGAGNIAAATGLPEEVAQEAAEEPLIEPLMEPEGESYEGTPQEEYQEYEPEA</sequence>
<feature type="compositionally biased region" description="Acidic residues" evidence="6">
    <location>
        <begin position="270"/>
        <end position="286"/>
    </location>
</feature>
<dbReference type="SUPFAM" id="SSF118375">
    <property type="entry name" value="Synuclein"/>
    <property type="match status" value="1"/>
</dbReference>
<evidence type="ECO:0000256" key="1">
    <source>
        <dbReference type="ARBA" id="ARBA00004496"/>
    </source>
</evidence>
<dbReference type="GO" id="GO:0050808">
    <property type="term" value="P:synapse organization"/>
    <property type="evidence" value="ECO:0007669"/>
    <property type="project" value="TreeGrafter"/>
</dbReference>
<dbReference type="GO" id="GO:0005737">
    <property type="term" value="C:cytoplasm"/>
    <property type="evidence" value="ECO:0007669"/>
    <property type="project" value="UniProtKB-SubCell"/>
</dbReference>
<evidence type="ECO:0000256" key="4">
    <source>
        <dbReference type="ARBA" id="ARBA00022737"/>
    </source>
</evidence>
<dbReference type="GO" id="GO:0048488">
    <property type="term" value="P:synaptic vesicle endocytosis"/>
    <property type="evidence" value="ECO:0007669"/>
    <property type="project" value="TreeGrafter"/>
</dbReference>
<evidence type="ECO:0000256" key="3">
    <source>
        <dbReference type="ARBA" id="ARBA00022490"/>
    </source>
</evidence>
<dbReference type="PANTHER" id="PTHR13820:SF4">
    <property type="entry name" value="BETA-SYNUCLEIN"/>
    <property type="match status" value="1"/>
</dbReference>
<dbReference type="PRINTS" id="PR01211">
    <property type="entry name" value="SYNUCLEIN"/>
</dbReference>
<evidence type="ECO:0000256" key="6">
    <source>
        <dbReference type="SAM" id="MobiDB-lite"/>
    </source>
</evidence>
<dbReference type="GO" id="GO:0043679">
    <property type="term" value="C:axon terminus"/>
    <property type="evidence" value="ECO:0007669"/>
    <property type="project" value="TreeGrafter"/>
</dbReference>
<dbReference type="Pfam" id="PF01387">
    <property type="entry name" value="Synuclein"/>
    <property type="match status" value="1"/>
</dbReference>
<comment type="similarity">
    <text evidence="2 5">Belongs to the synuclein family.</text>
</comment>
<feature type="region of interest" description="Disordered" evidence="6">
    <location>
        <begin position="270"/>
        <end position="302"/>
    </location>
</feature>
<evidence type="ECO:0000313" key="7">
    <source>
        <dbReference type="EMBL" id="KAK7801567.1"/>
    </source>
</evidence>
<comment type="caution">
    <text evidence="7">The sequence shown here is derived from an EMBL/GenBank/DDBJ whole genome shotgun (WGS) entry which is preliminary data.</text>
</comment>
<protein>
    <recommendedName>
        <fullName evidence="9">Beta-synuclein</fullName>
    </recommendedName>
</protein>
<proteinExistence type="inferred from homology"/>
<dbReference type="GO" id="GO:0043025">
    <property type="term" value="C:neuronal cell body"/>
    <property type="evidence" value="ECO:0007669"/>
    <property type="project" value="TreeGrafter"/>
</dbReference>
<reference evidence="7 8" key="1">
    <citation type="journal article" date="2023" name="bioRxiv">
        <title>Conserved and derived expression patterns and positive selection on dental genes reveal complex evolutionary context of ever-growing rodent molars.</title>
        <authorList>
            <person name="Calamari Z.T."/>
            <person name="Song A."/>
            <person name="Cohen E."/>
            <person name="Akter M."/>
            <person name="Roy R.D."/>
            <person name="Hallikas O."/>
            <person name="Christensen M.M."/>
            <person name="Li P."/>
            <person name="Marangoni P."/>
            <person name="Jernvall J."/>
            <person name="Klein O.D."/>
        </authorList>
    </citation>
    <scope>NUCLEOTIDE SEQUENCE [LARGE SCALE GENOMIC DNA]</scope>
    <source>
        <strain evidence="7">V071</strain>
    </source>
</reference>
<feature type="non-terminal residue" evidence="7">
    <location>
        <position position="1"/>
    </location>
</feature>
<organism evidence="7 8">
    <name type="scientific">Myodes glareolus</name>
    <name type="common">Bank vole</name>
    <name type="synonym">Clethrionomys glareolus</name>
    <dbReference type="NCBI Taxonomy" id="447135"/>
    <lineage>
        <taxon>Eukaryota</taxon>
        <taxon>Metazoa</taxon>
        <taxon>Chordata</taxon>
        <taxon>Craniata</taxon>
        <taxon>Vertebrata</taxon>
        <taxon>Euteleostomi</taxon>
        <taxon>Mammalia</taxon>
        <taxon>Eutheria</taxon>
        <taxon>Euarchontoglires</taxon>
        <taxon>Glires</taxon>
        <taxon>Rodentia</taxon>
        <taxon>Myomorpha</taxon>
        <taxon>Muroidea</taxon>
        <taxon>Cricetidae</taxon>
        <taxon>Arvicolinae</taxon>
        <taxon>Myodes</taxon>
    </lineage>
</organism>
<dbReference type="Proteomes" id="UP001488838">
    <property type="component" value="Unassembled WGS sequence"/>
</dbReference>
<dbReference type="Gene3D" id="1.10.287.700">
    <property type="entry name" value="Helix hairpin bin"/>
    <property type="match status" value="1"/>
</dbReference>
<evidence type="ECO:0000256" key="5">
    <source>
        <dbReference type="RuleBase" id="RU361225"/>
    </source>
</evidence>
<evidence type="ECO:0008006" key="9">
    <source>
        <dbReference type="Google" id="ProtNLM"/>
    </source>
</evidence>
<keyword evidence="3" id="KW-0963">Cytoplasm</keyword>
<keyword evidence="4" id="KW-0677">Repeat</keyword>
<dbReference type="GO" id="GO:1903136">
    <property type="term" value="F:cuprous ion binding"/>
    <property type="evidence" value="ECO:0007669"/>
    <property type="project" value="TreeGrafter"/>
</dbReference>
<dbReference type="InterPro" id="IPR001058">
    <property type="entry name" value="Synuclein"/>
</dbReference>
<name>A0AAW0HK45_MYOGA</name>
<feature type="compositionally biased region" description="Polar residues" evidence="6">
    <location>
        <begin position="45"/>
        <end position="55"/>
    </location>
</feature>
<dbReference type="PANTHER" id="PTHR13820">
    <property type="entry name" value="SYNUCLEIN"/>
    <property type="match status" value="1"/>
</dbReference>
<gene>
    <name evidence="7" type="ORF">U0070_006712</name>
</gene>
<dbReference type="EMBL" id="JBBHLL010000497">
    <property type="protein sequence ID" value="KAK7801567.1"/>
    <property type="molecule type" value="Genomic_DNA"/>
</dbReference>
<keyword evidence="8" id="KW-1185">Reference proteome</keyword>
<dbReference type="GO" id="GO:0007268">
    <property type="term" value="P:chemical synaptic transmission"/>
    <property type="evidence" value="ECO:0007669"/>
    <property type="project" value="TreeGrafter"/>
</dbReference>
<dbReference type="FunFam" id="1.10.287.700:FF:000001">
    <property type="entry name" value="Alpha-synuclein"/>
    <property type="match status" value="1"/>
</dbReference>
<evidence type="ECO:0000313" key="8">
    <source>
        <dbReference type="Proteomes" id="UP001488838"/>
    </source>
</evidence>
<comment type="subcellular location">
    <subcellularLocation>
        <location evidence="1">Cytoplasm</location>
    </subcellularLocation>
</comment>
<feature type="region of interest" description="Disordered" evidence="6">
    <location>
        <begin position="45"/>
        <end position="92"/>
    </location>
</feature>